<organism evidence="1 2">
    <name type="scientific">Aquatica leii</name>
    <dbReference type="NCBI Taxonomy" id="1421715"/>
    <lineage>
        <taxon>Eukaryota</taxon>
        <taxon>Metazoa</taxon>
        <taxon>Ecdysozoa</taxon>
        <taxon>Arthropoda</taxon>
        <taxon>Hexapoda</taxon>
        <taxon>Insecta</taxon>
        <taxon>Pterygota</taxon>
        <taxon>Neoptera</taxon>
        <taxon>Endopterygota</taxon>
        <taxon>Coleoptera</taxon>
        <taxon>Polyphaga</taxon>
        <taxon>Elateriformia</taxon>
        <taxon>Elateroidea</taxon>
        <taxon>Lampyridae</taxon>
        <taxon>Luciolinae</taxon>
        <taxon>Aquatica</taxon>
    </lineage>
</organism>
<evidence type="ECO:0000313" key="2">
    <source>
        <dbReference type="Proteomes" id="UP001353858"/>
    </source>
</evidence>
<dbReference type="InterPro" id="IPR036691">
    <property type="entry name" value="Endo/exonu/phosph_ase_sf"/>
</dbReference>
<evidence type="ECO:0000313" key="1">
    <source>
        <dbReference type="EMBL" id="KAK4875436.1"/>
    </source>
</evidence>
<dbReference type="PANTHER" id="PTHR23227">
    <property type="entry name" value="BUCENTAUR RELATED"/>
    <property type="match status" value="1"/>
</dbReference>
<dbReference type="Proteomes" id="UP001353858">
    <property type="component" value="Unassembled WGS sequence"/>
</dbReference>
<dbReference type="SUPFAM" id="SSF56219">
    <property type="entry name" value="DNase I-like"/>
    <property type="match status" value="1"/>
</dbReference>
<dbReference type="PANTHER" id="PTHR23227:SF84">
    <property type="entry name" value="ENDONUCLEASE_EXONUCLEASE_PHOSPHATASE DOMAIN-CONTAINING PROTEIN"/>
    <property type="match status" value="1"/>
</dbReference>
<keyword evidence="2" id="KW-1185">Reference proteome</keyword>
<dbReference type="AlphaFoldDB" id="A0AAN7P6G0"/>
<gene>
    <name evidence="1" type="ORF">RN001_011858</name>
</gene>
<sequence>MIDKKIKNKLIEFKKIDGRISYLRIKSAIANISLINAYAPTEGAAIEEKEVFYNKLQESCEKIPKHDTLIVLGDYNAKIGREDFIKDVAGKETIHEITTDNGMRLCHLATEMDMYIISTKFKHKKEHKITWNIPGKNKGNQIDHILIKKNRERMIDDVRSYRGTSVETDHNLVISKMKLRMVEEKHRQIKKKWDKEN</sequence>
<dbReference type="EMBL" id="JARPUR010000005">
    <property type="protein sequence ID" value="KAK4875436.1"/>
    <property type="molecule type" value="Genomic_DNA"/>
</dbReference>
<dbReference type="Gene3D" id="3.60.10.10">
    <property type="entry name" value="Endonuclease/exonuclease/phosphatase"/>
    <property type="match status" value="1"/>
</dbReference>
<protein>
    <recommendedName>
        <fullName evidence="3">Craniofacial development protein 2</fullName>
    </recommendedName>
</protein>
<accession>A0AAN7P6G0</accession>
<comment type="caution">
    <text evidence="1">The sequence shown here is derived from an EMBL/GenBank/DDBJ whole genome shotgun (WGS) entry which is preliminary data.</text>
</comment>
<proteinExistence type="predicted"/>
<name>A0AAN7P6G0_9COLE</name>
<reference evidence="2" key="1">
    <citation type="submission" date="2023-01" db="EMBL/GenBank/DDBJ databases">
        <title>Key to firefly adult light organ development and bioluminescence: homeobox transcription factors regulate luciferase expression and transportation to peroxisome.</title>
        <authorList>
            <person name="Fu X."/>
        </authorList>
    </citation>
    <scope>NUCLEOTIDE SEQUENCE [LARGE SCALE GENOMIC DNA]</scope>
</reference>
<evidence type="ECO:0008006" key="3">
    <source>
        <dbReference type="Google" id="ProtNLM"/>
    </source>
</evidence>
<dbReference type="InterPro" id="IPR027124">
    <property type="entry name" value="Swc5/CFDP1/2"/>
</dbReference>